<dbReference type="InterPro" id="IPR036390">
    <property type="entry name" value="WH_DNA-bd_sf"/>
</dbReference>
<dbReference type="GO" id="GO:0032993">
    <property type="term" value="C:protein-DNA complex"/>
    <property type="evidence" value="ECO:0007669"/>
    <property type="project" value="TreeGrafter"/>
</dbReference>
<keyword evidence="2" id="KW-0805">Transcription regulation</keyword>
<comment type="similarity">
    <text evidence="1">Belongs to the LysR transcriptional regulatory family.</text>
</comment>
<organism evidence="6 7">
    <name type="scientific">Streptomyces minutiscleroticus</name>
    <dbReference type="NCBI Taxonomy" id="68238"/>
    <lineage>
        <taxon>Bacteria</taxon>
        <taxon>Bacillati</taxon>
        <taxon>Actinomycetota</taxon>
        <taxon>Actinomycetes</taxon>
        <taxon>Kitasatosporales</taxon>
        <taxon>Streptomycetaceae</taxon>
        <taxon>Streptomyces</taxon>
    </lineage>
</organism>
<evidence type="ECO:0000256" key="4">
    <source>
        <dbReference type="ARBA" id="ARBA00023163"/>
    </source>
</evidence>
<dbReference type="FunFam" id="1.10.10.10:FF:000001">
    <property type="entry name" value="LysR family transcriptional regulator"/>
    <property type="match status" value="1"/>
</dbReference>
<dbReference type="Pfam" id="PF00126">
    <property type="entry name" value="HTH_1"/>
    <property type="match status" value="1"/>
</dbReference>
<dbReference type="SUPFAM" id="SSF53850">
    <property type="entry name" value="Periplasmic binding protein-like II"/>
    <property type="match status" value="1"/>
</dbReference>
<dbReference type="SUPFAM" id="SSF46785">
    <property type="entry name" value="Winged helix' DNA-binding domain"/>
    <property type="match status" value="1"/>
</dbReference>
<dbReference type="RefSeq" id="WP_190193595.1">
    <property type="nucleotide sequence ID" value="NZ_BMVU01000041.1"/>
</dbReference>
<keyword evidence="4" id="KW-0804">Transcription</keyword>
<dbReference type="AlphaFoldDB" id="A0A918NWK5"/>
<evidence type="ECO:0000313" key="7">
    <source>
        <dbReference type="Proteomes" id="UP000619244"/>
    </source>
</evidence>
<evidence type="ECO:0000256" key="1">
    <source>
        <dbReference type="ARBA" id="ARBA00009437"/>
    </source>
</evidence>
<reference evidence="6" key="2">
    <citation type="submission" date="2020-09" db="EMBL/GenBank/DDBJ databases">
        <authorList>
            <person name="Sun Q."/>
            <person name="Ohkuma M."/>
        </authorList>
    </citation>
    <scope>NUCLEOTIDE SEQUENCE</scope>
    <source>
        <strain evidence="6">JCM 4790</strain>
    </source>
</reference>
<evidence type="ECO:0000256" key="2">
    <source>
        <dbReference type="ARBA" id="ARBA00023015"/>
    </source>
</evidence>
<dbReference type="InterPro" id="IPR005119">
    <property type="entry name" value="LysR_subst-bd"/>
</dbReference>
<protein>
    <submittedName>
        <fullName evidence="6">LysR family transcriptional regulator</fullName>
    </submittedName>
</protein>
<keyword evidence="7" id="KW-1185">Reference proteome</keyword>
<evidence type="ECO:0000313" key="6">
    <source>
        <dbReference type="EMBL" id="GGX99435.1"/>
    </source>
</evidence>
<dbReference type="Gene3D" id="1.10.10.10">
    <property type="entry name" value="Winged helix-like DNA-binding domain superfamily/Winged helix DNA-binding domain"/>
    <property type="match status" value="1"/>
</dbReference>
<dbReference type="InterPro" id="IPR036388">
    <property type="entry name" value="WH-like_DNA-bd_sf"/>
</dbReference>
<keyword evidence="3" id="KW-0238">DNA-binding</keyword>
<proteinExistence type="inferred from homology"/>
<dbReference type="Gene3D" id="3.40.190.290">
    <property type="match status" value="1"/>
</dbReference>
<dbReference type="GO" id="GO:0003700">
    <property type="term" value="F:DNA-binding transcription factor activity"/>
    <property type="evidence" value="ECO:0007669"/>
    <property type="project" value="InterPro"/>
</dbReference>
<dbReference type="InterPro" id="IPR000847">
    <property type="entry name" value="LysR_HTH_N"/>
</dbReference>
<dbReference type="Proteomes" id="UP000619244">
    <property type="component" value="Unassembled WGS sequence"/>
</dbReference>
<dbReference type="Pfam" id="PF03466">
    <property type="entry name" value="LysR_substrate"/>
    <property type="match status" value="1"/>
</dbReference>
<evidence type="ECO:0000256" key="3">
    <source>
        <dbReference type="ARBA" id="ARBA00023125"/>
    </source>
</evidence>
<feature type="domain" description="HTH lysR-type" evidence="5">
    <location>
        <begin position="17"/>
        <end position="74"/>
    </location>
</feature>
<dbReference type="PANTHER" id="PTHR30346">
    <property type="entry name" value="TRANSCRIPTIONAL DUAL REGULATOR HCAR-RELATED"/>
    <property type="match status" value="1"/>
</dbReference>
<accession>A0A918NWK5</accession>
<dbReference type="GO" id="GO:0003677">
    <property type="term" value="F:DNA binding"/>
    <property type="evidence" value="ECO:0007669"/>
    <property type="project" value="UniProtKB-KW"/>
</dbReference>
<dbReference type="EMBL" id="BMVU01000041">
    <property type="protein sequence ID" value="GGX99435.1"/>
    <property type="molecule type" value="Genomic_DNA"/>
</dbReference>
<dbReference type="PANTHER" id="PTHR30346:SF0">
    <property type="entry name" value="HCA OPERON TRANSCRIPTIONAL ACTIVATOR HCAR"/>
    <property type="match status" value="1"/>
</dbReference>
<dbReference type="PROSITE" id="PS50931">
    <property type="entry name" value="HTH_LYSR"/>
    <property type="match status" value="1"/>
</dbReference>
<dbReference type="PRINTS" id="PR00039">
    <property type="entry name" value="HTHLYSR"/>
</dbReference>
<name>A0A918NWK5_9ACTN</name>
<sequence length="308" mass="33434">MTTEVPSSTPPGPGPDLDLRLVRYFTVVAEHLNFARAAAALHVAQPSLSRQIQRLEDALGVRLLERTTQGSRLTAAGAAFLPRAQTLLHTAHQAVLTARAAAPPRTITIGYVEDLLVTPAVRDLRRRHPEAHVRTRHLDWDEARALPEGRVDALVVRTPLPVPGDGLDVTVLYDEPRALLVPASHHLAGRESVTLDDFADEPLVACAGMAALWTGFWRFDPRPDGSRAPLGPLLVDTFEDKLEAVADKRAVALVPADDRRCTLRDDLATVPVEGIEPCQVVVATRSADANPLVAHFRESAKNLLVRAA</sequence>
<comment type="caution">
    <text evidence="6">The sequence shown here is derived from an EMBL/GenBank/DDBJ whole genome shotgun (WGS) entry which is preliminary data.</text>
</comment>
<evidence type="ECO:0000259" key="5">
    <source>
        <dbReference type="PROSITE" id="PS50931"/>
    </source>
</evidence>
<gene>
    <name evidence="6" type="primary">hcaR</name>
    <name evidence="6" type="ORF">GCM10010358_61400</name>
</gene>
<reference evidence="6" key="1">
    <citation type="journal article" date="2014" name="Int. J. Syst. Evol. Microbiol.">
        <title>Complete genome sequence of Corynebacterium casei LMG S-19264T (=DSM 44701T), isolated from a smear-ripened cheese.</title>
        <authorList>
            <consortium name="US DOE Joint Genome Institute (JGI-PGF)"/>
            <person name="Walter F."/>
            <person name="Albersmeier A."/>
            <person name="Kalinowski J."/>
            <person name="Ruckert C."/>
        </authorList>
    </citation>
    <scope>NUCLEOTIDE SEQUENCE</scope>
    <source>
        <strain evidence="6">JCM 4790</strain>
    </source>
</reference>